<feature type="domain" description="Cathepsin propeptide inhibitor" evidence="1">
    <location>
        <begin position="16"/>
        <end position="75"/>
    </location>
</feature>
<sequence>MASAAPSPDPSLDTEWEEWKKKFGKTYSPDEERHRRAVWEESKKTIEAHNADYKQGKTSFYMGLNQFSDLTTEEFRRNCCGSLMCRGKTTHDLPIPEDLGKNSSLTPERDQINLWNLTLPCSPASSLLRTSESVGRVSHSKHNRSLTQPAGAISMHPDIAHNMQFIQSICRVSCLNLAHQHHRIFIIQ</sequence>
<dbReference type="GeneTree" id="ENSGT00940000153321"/>
<dbReference type="Proteomes" id="UP000002494">
    <property type="component" value="Chromosome 17"/>
</dbReference>
<accession>A0ABK0L1P9</accession>
<dbReference type="InterPro" id="IPR013201">
    <property type="entry name" value="Prot_inhib_I29"/>
</dbReference>
<keyword evidence="4" id="KW-1267">Proteomics identification</keyword>
<dbReference type="InterPro" id="IPR038765">
    <property type="entry name" value="Papain-like_cys_pep_sf"/>
</dbReference>
<evidence type="ECO:0007829" key="4">
    <source>
        <dbReference type="PeptideAtlas" id="A0ABK0L1P9"/>
    </source>
</evidence>
<gene>
    <name evidence="2" type="primary">Ctla2a</name>
</gene>
<organism evidence="2 3">
    <name type="scientific">Rattus norvegicus</name>
    <name type="common">Rat</name>
    <dbReference type="NCBI Taxonomy" id="10116"/>
    <lineage>
        <taxon>Eukaryota</taxon>
        <taxon>Metazoa</taxon>
        <taxon>Chordata</taxon>
        <taxon>Craniata</taxon>
        <taxon>Vertebrata</taxon>
        <taxon>Euteleostomi</taxon>
        <taxon>Mammalia</taxon>
        <taxon>Eutheria</taxon>
        <taxon>Euarchontoglires</taxon>
        <taxon>Glires</taxon>
        <taxon>Rodentia</taxon>
        <taxon>Myomorpha</taxon>
        <taxon>Muroidea</taxon>
        <taxon>Muridae</taxon>
        <taxon>Murinae</taxon>
        <taxon>Rattus</taxon>
    </lineage>
</organism>
<reference evidence="2" key="3">
    <citation type="submission" date="2025-09" db="UniProtKB">
        <authorList>
            <consortium name="Ensembl"/>
        </authorList>
    </citation>
    <scope>IDENTIFICATION</scope>
    <source>
        <strain evidence="2">Brown Norway</strain>
    </source>
</reference>
<dbReference type="Gene3D" id="1.10.287.2250">
    <property type="match status" value="1"/>
</dbReference>
<evidence type="ECO:0000313" key="3">
    <source>
        <dbReference type="Proteomes" id="UP000002494"/>
    </source>
</evidence>
<protein>
    <submittedName>
        <fullName evidence="2">Cytotoxic T lymphocyte-associated protein 2 alpha</fullName>
    </submittedName>
</protein>
<dbReference type="RGD" id="1565540">
    <property type="gene designation" value="Ctla2a"/>
</dbReference>
<keyword evidence="3" id="KW-1185">Reference proteome</keyword>
<evidence type="ECO:0000313" key="2">
    <source>
        <dbReference type="Ensembl" id="ENSRNOP00000102408.1"/>
    </source>
</evidence>
<name>A0ABK0L1P9_RAT</name>
<reference evidence="2" key="1">
    <citation type="submission" date="2024-01" db="EMBL/GenBank/DDBJ databases">
        <title>GRCr8: a new rat reference genome assembly contstructed from accurate long reads and long range scaffolding.</title>
        <authorList>
            <person name="Doris P.A."/>
            <person name="Kalbfleisch T."/>
            <person name="Li K."/>
            <person name="Howe K."/>
            <person name="Wood J."/>
        </authorList>
    </citation>
    <scope>NUCLEOTIDE SEQUENCE [LARGE SCALE GENOMIC DNA]</scope>
    <source>
        <strain evidence="2">Brown Norway</strain>
    </source>
</reference>
<dbReference type="SUPFAM" id="SSF54001">
    <property type="entry name" value="Cysteine proteinases"/>
    <property type="match status" value="1"/>
</dbReference>
<proteinExistence type="evidence at protein level"/>
<reference evidence="2" key="2">
    <citation type="submission" date="2025-08" db="UniProtKB">
        <authorList>
            <consortium name="Ensembl"/>
        </authorList>
    </citation>
    <scope>IDENTIFICATION</scope>
    <source>
        <strain evidence="2">Brown Norway</strain>
    </source>
</reference>
<dbReference type="Ensembl" id="ENSRNOT00000168437.1">
    <property type="protein sequence ID" value="ENSRNOP00000102408.1"/>
    <property type="gene ID" value="ENSRNOG00000039971.4"/>
</dbReference>
<dbReference type="SMART" id="SM00848">
    <property type="entry name" value="Inhibitor_I29"/>
    <property type="match status" value="1"/>
</dbReference>
<evidence type="ECO:0000259" key="1">
    <source>
        <dbReference type="SMART" id="SM00848"/>
    </source>
</evidence>
<dbReference type="Pfam" id="PF08246">
    <property type="entry name" value="Inhibitor_I29"/>
    <property type="match status" value="1"/>
</dbReference>